<evidence type="ECO:0000256" key="5">
    <source>
        <dbReference type="SAM" id="MobiDB-lite"/>
    </source>
</evidence>
<name>A0A066WPN4_TILAU</name>
<dbReference type="EMBL" id="JMSN01000008">
    <property type="protein sequence ID" value="KDN52585.1"/>
    <property type="molecule type" value="Genomic_DNA"/>
</dbReference>
<organism evidence="7 8">
    <name type="scientific">Tilletiaria anomala (strain ATCC 24038 / CBS 436.72 / UBC 951)</name>
    <dbReference type="NCBI Taxonomy" id="1037660"/>
    <lineage>
        <taxon>Eukaryota</taxon>
        <taxon>Fungi</taxon>
        <taxon>Dikarya</taxon>
        <taxon>Basidiomycota</taxon>
        <taxon>Ustilaginomycotina</taxon>
        <taxon>Exobasidiomycetes</taxon>
        <taxon>Georgefischeriales</taxon>
        <taxon>Tilletiariaceae</taxon>
        <taxon>Tilletiaria</taxon>
    </lineage>
</organism>
<dbReference type="OrthoDB" id="10263554at2759"/>
<keyword evidence="3" id="KW-0375">Hydrogen ion transport</keyword>
<keyword evidence="8" id="KW-1185">Reference proteome</keyword>
<dbReference type="InterPro" id="IPR011987">
    <property type="entry name" value="ATPase_V1-cplx_hsu_C"/>
</dbReference>
<dbReference type="STRING" id="1037660.A0A066WPN4"/>
<dbReference type="GO" id="GO:0000221">
    <property type="term" value="C:vacuolar proton-transporting V-type ATPase, V1 domain"/>
    <property type="evidence" value="ECO:0007669"/>
    <property type="project" value="InterPro"/>
</dbReference>
<comment type="similarity">
    <text evidence="1">Belongs to the V-ATPase H subunit family.</text>
</comment>
<reference evidence="7 8" key="1">
    <citation type="submission" date="2014-05" db="EMBL/GenBank/DDBJ databases">
        <title>Draft genome sequence of a rare smut relative, Tilletiaria anomala UBC 951.</title>
        <authorList>
            <consortium name="DOE Joint Genome Institute"/>
            <person name="Toome M."/>
            <person name="Kuo A."/>
            <person name="Henrissat B."/>
            <person name="Lipzen A."/>
            <person name="Tritt A."/>
            <person name="Yoshinaga Y."/>
            <person name="Zane M."/>
            <person name="Barry K."/>
            <person name="Grigoriev I.V."/>
            <person name="Spatafora J.W."/>
            <person name="Aimea M.C."/>
        </authorList>
    </citation>
    <scope>NUCLEOTIDE SEQUENCE [LARGE SCALE GENOMIC DNA]</scope>
    <source>
        <strain evidence="7 8">UBC 951</strain>
    </source>
</reference>
<dbReference type="Gene3D" id="1.25.10.10">
    <property type="entry name" value="Leucine-rich Repeat Variant"/>
    <property type="match status" value="1"/>
</dbReference>
<evidence type="ECO:0000256" key="1">
    <source>
        <dbReference type="ARBA" id="ARBA00008613"/>
    </source>
</evidence>
<dbReference type="Pfam" id="PF03224">
    <property type="entry name" value="V-ATPase_H_N"/>
    <property type="match status" value="1"/>
</dbReference>
<dbReference type="HOGENOM" id="CLU_025709_4_0_1"/>
<dbReference type="OMA" id="HELDEFW"/>
<keyword evidence="4" id="KW-0406">Ion transport</keyword>
<dbReference type="GO" id="GO:0046961">
    <property type="term" value="F:proton-transporting ATPase activity, rotational mechanism"/>
    <property type="evidence" value="ECO:0007669"/>
    <property type="project" value="InterPro"/>
</dbReference>
<accession>A0A066WPN4</accession>
<feature type="region of interest" description="Disordered" evidence="5">
    <location>
        <begin position="322"/>
        <end position="345"/>
    </location>
</feature>
<evidence type="ECO:0000256" key="4">
    <source>
        <dbReference type="ARBA" id="ARBA00023065"/>
    </source>
</evidence>
<evidence type="ECO:0000313" key="7">
    <source>
        <dbReference type="EMBL" id="KDN52585.1"/>
    </source>
</evidence>
<dbReference type="GeneID" id="25263731"/>
<dbReference type="FunCoup" id="A0A066WPN4">
    <property type="interactions" value="409"/>
</dbReference>
<evidence type="ECO:0000313" key="8">
    <source>
        <dbReference type="Proteomes" id="UP000027361"/>
    </source>
</evidence>
<evidence type="ECO:0000256" key="3">
    <source>
        <dbReference type="ARBA" id="ARBA00022781"/>
    </source>
</evidence>
<dbReference type="InterPro" id="IPR011989">
    <property type="entry name" value="ARM-like"/>
</dbReference>
<dbReference type="Pfam" id="PF11698">
    <property type="entry name" value="V-ATPase_H_C"/>
    <property type="match status" value="1"/>
</dbReference>
<gene>
    <name evidence="7" type="ORF">K437DRAFT_253989</name>
</gene>
<dbReference type="InParanoid" id="A0A066WPN4"/>
<dbReference type="PANTHER" id="PTHR10698:SF0">
    <property type="entry name" value="V-TYPE PROTON ATPASE SUBUNIT H"/>
    <property type="match status" value="1"/>
</dbReference>
<evidence type="ECO:0000259" key="6">
    <source>
        <dbReference type="Pfam" id="PF11698"/>
    </source>
</evidence>
<dbReference type="SUPFAM" id="SSF48371">
    <property type="entry name" value="ARM repeat"/>
    <property type="match status" value="1"/>
</dbReference>
<sequence>MTKDPQSAPAAATDQLIDNVAKKRAGPSGANAGADRIPAPPLVHIRNPWLEELTVRIRSRPIPWEGYQRADLVSAEELKLIKKVDAKGNAAGRPGNGEPAKIADNDASEYALLYLRLLAKLSRTDTLQQILVLIGDMLVERDDRAHYFVHASQQASAAGVDNIHGSQQTVTSALPWGPFLKLLDAQDEFVQLKSAQFLVLLLISDKTDSAPSAALPRLTTFLSTLINAHPLSSSSSSSTLAPPNMSAAGYAEGNGADIAIQLFESLLRSPKHRRQIWEEELRVQGQEAPDKLTDKDSTLELKRDSLIYGLLNLLRTSSSAGNSVASAAGSKPGSGTATPSRAGRNGTVGEVLVAGSTTAAAATASGTRTPVSGQVGPQLQYQSIFCLWLLSFDDEVAEKLNIIFPVVATLTEVAKSAIKEKVIRVIVATFRNLLQKASAANAPALLGSKVLPLAESLTARKWSDEEINEDLDYIVEELNTKLQNMSTYEVYLSELASGQLTWESPVHELDEFWRANTSKLLENDAEQLKRLITILKESEDPVTLSVVCSDLGKIISFSETAKKFVNESSAKVRIMELISHQDSDVKFRALNTVSKLISASWR</sequence>
<keyword evidence="2" id="KW-0813">Transport</keyword>
<feature type="domain" description="ATPase V1 complex subunit H C-terminal" evidence="6">
    <location>
        <begin position="484"/>
        <end position="601"/>
    </location>
</feature>
<proteinExistence type="inferred from homology"/>
<dbReference type="Gene3D" id="1.25.40.150">
    <property type="entry name" value="V-type ATPase, subunit H, C-terminal domain"/>
    <property type="match status" value="1"/>
</dbReference>
<dbReference type="AlphaFoldDB" id="A0A066WPN4"/>
<protein>
    <submittedName>
        <fullName evidence="7">ARM repeat-containing protein</fullName>
    </submittedName>
</protein>
<evidence type="ECO:0000256" key="2">
    <source>
        <dbReference type="ARBA" id="ARBA00022448"/>
    </source>
</evidence>
<dbReference type="GO" id="GO:0000329">
    <property type="term" value="C:fungal-type vacuole membrane"/>
    <property type="evidence" value="ECO:0007669"/>
    <property type="project" value="TreeGrafter"/>
</dbReference>
<dbReference type="RefSeq" id="XP_013245424.1">
    <property type="nucleotide sequence ID" value="XM_013389970.1"/>
</dbReference>
<dbReference type="Proteomes" id="UP000027361">
    <property type="component" value="Unassembled WGS sequence"/>
</dbReference>
<dbReference type="InterPro" id="IPR038497">
    <property type="entry name" value="ATPase_V1-cplx_hsu_C_sf"/>
</dbReference>
<comment type="caution">
    <text evidence="7">The sequence shown here is derived from an EMBL/GenBank/DDBJ whole genome shotgun (WGS) entry which is preliminary data.</text>
</comment>
<dbReference type="InterPro" id="IPR016024">
    <property type="entry name" value="ARM-type_fold"/>
</dbReference>
<feature type="region of interest" description="Disordered" evidence="5">
    <location>
        <begin position="1"/>
        <end position="37"/>
    </location>
</feature>
<dbReference type="PANTHER" id="PTHR10698">
    <property type="entry name" value="V-TYPE PROTON ATPASE SUBUNIT H"/>
    <property type="match status" value="1"/>
</dbReference>
<dbReference type="InterPro" id="IPR004908">
    <property type="entry name" value="ATPase_V1-cplx_hsu"/>
</dbReference>